<feature type="region of interest" description="Disordered" evidence="1">
    <location>
        <begin position="1"/>
        <end position="27"/>
    </location>
</feature>
<organism evidence="2 3">
    <name type="scientific">Candidatus Wolfebacteria bacterium GW2011_GWB1_47_1</name>
    <dbReference type="NCBI Taxonomy" id="1619007"/>
    <lineage>
        <taxon>Bacteria</taxon>
        <taxon>Candidatus Wolfeibacteriota</taxon>
    </lineage>
</organism>
<reference evidence="2 3" key="1">
    <citation type="journal article" date="2015" name="Nature">
        <title>rRNA introns, odd ribosomes, and small enigmatic genomes across a large radiation of phyla.</title>
        <authorList>
            <person name="Brown C.T."/>
            <person name="Hug L.A."/>
            <person name="Thomas B.C."/>
            <person name="Sharon I."/>
            <person name="Castelle C.J."/>
            <person name="Singh A."/>
            <person name="Wilkins M.J."/>
            <person name="Williams K.H."/>
            <person name="Banfield J.F."/>
        </authorList>
    </citation>
    <scope>NUCLEOTIDE SEQUENCE [LARGE SCALE GENOMIC DNA]</scope>
</reference>
<sequence>MSSRACRGICSDANTDSSTTPPTGEFARNDTRFKLEFSAWIKQVQKRRLEGRLRSQSPHPALGSDYGVELGNARLKREPRIRLVIQ</sequence>
<proteinExistence type="predicted"/>
<evidence type="ECO:0000313" key="3">
    <source>
        <dbReference type="Proteomes" id="UP000035656"/>
    </source>
</evidence>
<dbReference type="Proteomes" id="UP000035656">
    <property type="component" value="Chromosome"/>
</dbReference>
<dbReference type="EMBL" id="CP011209">
    <property type="protein sequence ID" value="AKM78331.1"/>
    <property type="molecule type" value="Genomic_DNA"/>
</dbReference>
<gene>
    <name evidence="2" type="ORF">UX70_C0001G0618</name>
</gene>
<dbReference type="KEGG" id="pwo:UX70_C0001G0618"/>
<dbReference type="AlphaFoldDB" id="A0A0G4ARJ4"/>
<protein>
    <submittedName>
        <fullName evidence="2">Uncharacterized protein</fullName>
    </submittedName>
</protein>
<accession>A0A0G4ARJ4</accession>
<evidence type="ECO:0000313" key="2">
    <source>
        <dbReference type="EMBL" id="AKM78331.1"/>
    </source>
</evidence>
<name>A0A0G4ARJ4_9BACT</name>
<evidence type="ECO:0000256" key="1">
    <source>
        <dbReference type="SAM" id="MobiDB-lite"/>
    </source>
</evidence>
<feature type="compositionally biased region" description="Polar residues" evidence="1">
    <location>
        <begin position="12"/>
        <end position="22"/>
    </location>
</feature>